<dbReference type="InterPro" id="IPR029045">
    <property type="entry name" value="ClpP/crotonase-like_dom_sf"/>
</dbReference>
<evidence type="ECO:0000256" key="3">
    <source>
        <dbReference type="ARBA" id="ARBA00022801"/>
    </source>
</evidence>
<evidence type="ECO:0000313" key="9">
    <source>
        <dbReference type="Proteomes" id="UP001227211"/>
    </source>
</evidence>
<feature type="domain" description="Peptidase S49" evidence="7">
    <location>
        <begin position="134"/>
        <end position="275"/>
    </location>
</feature>
<feature type="compositionally biased region" description="Acidic residues" evidence="6">
    <location>
        <begin position="408"/>
        <end position="421"/>
    </location>
</feature>
<evidence type="ECO:0000256" key="2">
    <source>
        <dbReference type="ARBA" id="ARBA00022670"/>
    </source>
</evidence>
<evidence type="ECO:0000256" key="5">
    <source>
        <dbReference type="SAM" id="Coils"/>
    </source>
</evidence>
<evidence type="ECO:0000256" key="1">
    <source>
        <dbReference type="ARBA" id="ARBA00008683"/>
    </source>
</evidence>
<evidence type="ECO:0000256" key="6">
    <source>
        <dbReference type="SAM" id="MobiDB-lite"/>
    </source>
</evidence>
<dbReference type="Proteomes" id="UP001227211">
    <property type="component" value="Segment"/>
</dbReference>
<sequence>MSSNIFRLADRLFNQPLLATESLAHSAATYVNNRLLGDVQAAVNFDKPKGEARSLLKVKDDIAIIPIMGGLTHRMTFIDAMCTGGLSSYEGLRRGFDEALADESIKTIVLHIDSGGGEASGCFELARHIMASRGQKKIIAYVDEFACSAAYALASSAEEIIASPDADVGSIGVIMVHQELTKAFEKNGVTINVIKAGEFKGMGSPFQALSEESKERLQKRINDTYATFTCFVAESRNLSEEAVKNTEANVYSAQEALELGLINSIMSQDDFLNYLQGSEEAPVSLNVNNSGEEMTEQEKQELEALRLQVAQMKAKEQEAALSDLTNKISASAEAFGFDAKEAATTILGAGLDNPLSVLFMNAMEGANQKLNETIASHASAMEEKESEITKLKETAGAVLEHSNAMEEVGNDGEADLVEEEKEPAKNASEDTAEQRKLALQNALKYLIK</sequence>
<dbReference type="PANTHER" id="PTHR42987">
    <property type="entry name" value="PEPTIDASE S49"/>
    <property type="match status" value="1"/>
</dbReference>
<feature type="region of interest" description="Disordered" evidence="6">
    <location>
        <begin position="403"/>
        <end position="433"/>
    </location>
</feature>
<dbReference type="GO" id="GO:0008236">
    <property type="term" value="F:serine-type peptidase activity"/>
    <property type="evidence" value="ECO:0007669"/>
    <property type="project" value="UniProtKB-KW"/>
</dbReference>
<keyword evidence="4" id="KW-0720">Serine protease</keyword>
<dbReference type="NCBIfam" id="TIGR00706">
    <property type="entry name" value="SppA_dom"/>
    <property type="match status" value="1"/>
</dbReference>
<protein>
    <recommendedName>
        <fullName evidence="7">Peptidase S49 domain-containing protein</fullName>
    </recommendedName>
</protein>
<dbReference type="Pfam" id="PF01343">
    <property type="entry name" value="Peptidase_S49"/>
    <property type="match status" value="1"/>
</dbReference>
<dbReference type="EMBL" id="OQ845959">
    <property type="protein sequence ID" value="WIV78994.1"/>
    <property type="molecule type" value="Genomic_DNA"/>
</dbReference>
<accession>A0A9Y1ZC85</accession>
<dbReference type="GO" id="GO:0006508">
    <property type="term" value="P:proteolysis"/>
    <property type="evidence" value="ECO:0007669"/>
    <property type="project" value="UniProtKB-KW"/>
</dbReference>
<feature type="compositionally biased region" description="Basic and acidic residues" evidence="6">
    <location>
        <begin position="422"/>
        <end position="433"/>
    </location>
</feature>
<keyword evidence="3" id="KW-0378">Hydrolase</keyword>
<reference evidence="8 9" key="1">
    <citation type="submission" date="2023-04" db="EMBL/GenBank/DDBJ databases">
        <authorList>
            <person name="Li L."/>
        </authorList>
    </citation>
    <scope>NUCLEOTIDE SEQUENCE [LARGE SCALE GENOMIC DNA]</scope>
</reference>
<comment type="similarity">
    <text evidence="1">Belongs to the peptidase S49 family.</text>
</comment>
<keyword evidence="2" id="KW-0645">Protease</keyword>
<feature type="coiled-coil region" evidence="5">
    <location>
        <begin position="288"/>
        <end position="327"/>
    </location>
</feature>
<dbReference type="PANTHER" id="PTHR42987:SF4">
    <property type="entry name" value="PROTEASE SOHB-RELATED"/>
    <property type="match status" value="1"/>
</dbReference>
<dbReference type="Gene3D" id="6.20.330.10">
    <property type="match status" value="1"/>
</dbReference>
<dbReference type="CDD" id="cd07022">
    <property type="entry name" value="S49_Sppa_36K_type"/>
    <property type="match status" value="1"/>
</dbReference>
<evidence type="ECO:0000313" key="8">
    <source>
        <dbReference type="EMBL" id="WIV78994.1"/>
    </source>
</evidence>
<proteinExistence type="inferred from homology"/>
<dbReference type="InterPro" id="IPR004635">
    <property type="entry name" value="Pept_S49_SppA"/>
</dbReference>
<name>A0A9Y1ZC85_9CAUD</name>
<evidence type="ECO:0000256" key="4">
    <source>
        <dbReference type="ARBA" id="ARBA00022825"/>
    </source>
</evidence>
<keyword evidence="5" id="KW-0175">Coiled coil</keyword>
<dbReference type="InterPro" id="IPR002142">
    <property type="entry name" value="Peptidase_S49"/>
</dbReference>
<dbReference type="Gene3D" id="3.90.226.10">
    <property type="entry name" value="2-enoyl-CoA Hydratase, Chain A, domain 1"/>
    <property type="match status" value="1"/>
</dbReference>
<evidence type="ECO:0000259" key="7">
    <source>
        <dbReference type="Pfam" id="PF01343"/>
    </source>
</evidence>
<feature type="coiled-coil region" evidence="5">
    <location>
        <begin position="367"/>
        <end position="394"/>
    </location>
</feature>
<organism evidence="8 9">
    <name type="scientific">Salmonella phage NJ12</name>
    <dbReference type="NCBI Taxonomy" id="3043562"/>
    <lineage>
        <taxon>Viruses</taxon>
        <taxon>Duplodnaviria</taxon>
        <taxon>Heunggongvirae</taxon>
        <taxon>Uroviricota</taxon>
        <taxon>Caudoviricetes</taxon>
        <taxon>Andersonviridae</taxon>
        <taxon>Ounavirinae</taxon>
        <taxon>Felixounavirus</taxon>
        <taxon>Felixounavirus NJ12</taxon>
    </lineage>
</organism>
<dbReference type="InterPro" id="IPR033855">
    <property type="entry name" value="Protein_C"/>
</dbReference>
<dbReference type="SUPFAM" id="SSF52096">
    <property type="entry name" value="ClpP/crotonase"/>
    <property type="match status" value="1"/>
</dbReference>
<keyword evidence="9" id="KW-1185">Reference proteome</keyword>